<name>A0A7J0EYP6_9ERIC</name>
<comment type="subcellular location">
    <subcellularLocation>
        <location evidence="1">Membrane</location>
    </subcellularLocation>
</comment>
<dbReference type="InterPro" id="IPR013057">
    <property type="entry name" value="AA_transpt_TM"/>
</dbReference>
<evidence type="ECO:0000256" key="4">
    <source>
        <dbReference type="ARBA" id="ARBA00022970"/>
    </source>
</evidence>
<feature type="transmembrane region" description="Helical" evidence="7">
    <location>
        <begin position="189"/>
        <end position="210"/>
    </location>
</feature>
<keyword evidence="3 7" id="KW-0812">Transmembrane</keyword>
<keyword evidence="6 7" id="KW-0472">Membrane</keyword>
<feature type="transmembrane region" description="Helical" evidence="7">
    <location>
        <begin position="131"/>
        <end position="154"/>
    </location>
</feature>
<keyword evidence="2" id="KW-0813">Transport</keyword>
<evidence type="ECO:0000256" key="3">
    <source>
        <dbReference type="ARBA" id="ARBA00022692"/>
    </source>
</evidence>
<reference evidence="9 10" key="1">
    <citation type="submission" date="2019-07" db="EMBL/GenBank/DDBJ databases">
        <title>De Novo Assembly of kiwifruit Actinidia rufa.</title>
        <authorList>
            <person name="Sugita-Konishi S."/>
            <person name="Sato K."/>
            <person name="Mori E."/>
            <person name="Abe Y."/>
            <person name="Kisaki G."/>
            <person name="Hamano K."/>
            <person name="Suezawa K."/>
            <person name="Otani M."/>
            <person name="Fukuda T."/>
            <person name="Manabe T."/>
            <person name="Gomi K."/>
            <person name="Tabuchi M."/>
            <person name="Akimitsu K."/>
            <person name="Kataoka I."/>
        </authorList>
    </citation>
    <scope>NUCLEOTIDE SEQUENCE [LARGE SCALE GENOMIC DNA]</scope>
    <source>
        <strain evidence="10">cv. Fuchu</strain>
    </source>
</reference>
<dbReference type="GO" id="GO:0016020">
    <property type="term" value="C:membrane"/>
    <property type="evidence" value="ECO:0007669"/>
    <property type="project" value="UniProtKB-SubCell"/>
</dbReference>
<feature type="domain" description="Amino acid transporter transmembrane" evidence="8">
    <location>
        <begin position="60"/>
        <end position="144"/>
    </location>
</feature>
<evidence type="ECO:0000256" key="7">
    <source>
        <dbReference type="SAM" id="Phobius"/>
    </source>
</evidence>
<comment type="caution">
    <text evidence="9">The sequence shown here is derived from an EMBL/GenBank/DDBJ whole genome shotgun (WGS) entry which is preliminary data.</text>
</comment>
<feature type="transmembrane region" description="Helical" evidence="7">
    <location>
        <begin position="108"/>
        <end position="125"/>
    </location>
</feature>
<dbReference type="AlphaFoldDB" id="A0A7J0EYP6"/>
<protein>
    <submittedName>
        <fullName evidence="9">Lysine histidine transporter 2</fullName>
    </submittedName>
</protein>
<sequence>MAFNVSQVNEKPAKEKNIDDWLLITSSRNKKIVVLCFSQHHCHGWRQRPVPALCHMGAWMHTFGENLGLYIVVPQQLIVEAGTYIRYMVTGGNSLKKALCTECRPIRTTWWIMIFTSVHFFLSHLPNLNSITGISLLAAIMSLIALGDVAFAYAGHNVVLAIQATISSTPEKPSKGPRLVLFPSRASRICIIIGVLLTILSPIGALRSIILTAKNYHFYS</sequence>
<evidence type="ECO:0000313" key="10">
    <source>
        <dbReference type="Proteomes" id="UP000585474"/>
    </source>
</evidence>
<gene>
    <name evidence="9" type="ORF">Acr_07g0017240</name>
</gene>
<dbReference type="Proteomes" id="UP000585474">
    <property type="component" value="Unassembled WGS sequence"/>
</dbReference>
<evidence type="ECO:0000313" key="9">
    <source>
        <dbReference type="EMBL" id="GFY91528.1"/>
    </source>
</evidence>
<keyword evidence="10" id="KW-1185">Reference proteome</keyword>
<keyword evidence="4" id="KW-0029">Amino-acid transport</keyword>
<dbReference type="Pfam" id="PF01490">
    <property type="entry name" value="Aa_trans"/>
    <property type="match status" value="1"/>
</dbReference>
<evidence type="ECO:0000259" key="8">
    <source>
        <dbReference type="Pfam" id="PF01490"/>
    </source>
</evidence>
<evidence type="ECO:0000256" key="1">
    <source>
        <dbReference type="ARBA" id="ARBA00004370"/>
    </source>
</evidence>
<evidence type="ECO:0000256" key="2">
    <source>
        <dbReference type="ARBA" id="ARBA00022448"/>
    </source>
</evidence>
<accession>A0A7J0EYP6</accession>
<keyword evidence="5 7" id="KW-1133">Transmembrane helix</keyword>
<dbReference type="GO" id="GO:0006865">
    <property type="term" value="P:amino acid transport"/>
    <property type="evidence" value="ECO:0007669"/>
    <property type="project" value="UniProtKB-KW"/>
</dbReference>
<dbReference type="PANTHER" id="PTHR48017">
    <property type="entry name" value="OS05G0424000 PROTEIN-RELATED"/>
    <property type="match status" value="1"/>
</dbReference>
<organism evidence="9 10">
    <name type="scientific">Actinidia rufa</name>
    <dbReference type="NCBI Taxonomy" id="165716"/>
    <lineage>
        <taxon>Eukaryota</taxon>
        <taxon>Viridiplantae</taxon>
        <taxon>Streptophyta</taxon>
        <taxon>Embryophyta</taxon>
        <taxon>Tracheophyta</taxon>
        <taxon>Spermatophyta</taxon>
        <taxon>Magnoliopsida</taxon>
        <taxon>eudicotyledons</taxon>
        <taxon>Gunneridae</taxon>
        <taxon>Pentapetalae</taxon>
        <taxon>asterids</taxon>
        <taxon>Ericales</taxon>
        <taxon>Actinidiaceae</taxon>
        <taxon>Actinidia</taxon>
    </lineage>
</organism>
<dbReference type="OrthoDB" id="40134at2759"/>
<evidence type="ECO:0000256" key="6">
    <source>
        <dbReference type="ARBA" id="ARBA00023136"/>
    </source>
</evidence>
<dbReference type="EMBL" id="BJWL01000007">
    <property type="protein sequence ID" value="GFY91528.1"/>
    <property type="molecule type" value="Genomic_DNA"/>
</dbReference>
<evidence type="ECO:0000256" key="5">
    <source>
        <dbReference type="ARBA" id="ARBA00022989"/>
    </source>
</evidence>
<proteinExistence type="predicted"/>